<comment type="caution">
    <text evidence="1">The sequence shown here is derived from an EMBL/GenBank/DDBJ whole genome shotgun (WGS) entry which is preliminary data.</text>
</comment>
<reference evidence="1" key="1">
    <citation type="journal article" date="2015" name="Nature">
        <title>Complex archaea that bridge the gap between prokaryotes and eukaryotes.</title>
        <authorList>
            <person name="Spang A."/>
            <person name="Saw J.H."/>
            <person name="Jorgensen S.L."/>
            <person name="Zaremba-Niedzwiedzka K."/>
            <person name="Martijn J."/>
            <person name="Lind A.E."/>
            <person name="van Eijk R."/>
            <person name="Schleper C."/>
            <person name="Guy L."/>
            <person name="Ettema T.J."/>
        </authorList>
    </citation>
    <scope>NUCLEOTIDE SEQUENCE</scope>
</reference>
<sequence>MSQTECGCMCHQDEFPRYAETDGIIICESCKDEPCETVLMEQRMERTNETSNPTE</sequence>
<organism evidence="1">
    <name type="scientific">marine sediment metagenome</name>
    <dbReference type="NCBI Taxonomy" id="412755"/>
    <lineage>
        <taxon>unclassified sequences</taxon>
        <taxon>metagenomes</taxon>
        <taxon>ecological metagenomes</taxon>
    </lineage>
</organism>
<protein>
    <submittedName>
        <fullName evidence="1">Uncharacterized protein</fullName>
    </submittedName>
</protein>
<name>A0A0F9PN60_9ZZZZ</name>
<accession>A0A0F9PN60</accession>
<dbReference type="EMBL" id="LAZR01006116">
    <property type="protein sequence ID" value="KKM94617.1"/>
    <property type="molecule type" value="Genomic_DNA"/>
</dbReference>
<proteinExistence type="predicted"/>
<evidence type="ECO:0000313" key="1">
    <source>
        <dbReference type="EMBL" id="KKM94617.1"/>
    </source>
</evidence>
<gene>
    <name evidence="1" type="ORF">LCGC14_1196600</name>
</gene>
<dbReference type="AlphaFoldDB" id="A0A0F9PN60"/>